<organism evidence="3 4">
    <name type="scientific">Babesia divergens</name>
    <dbReference type="NCBI Taxonomy" id="32595"/>
    <lineage>
        <taxon>Eukaryota</taxon>
        <taxon>Sar</taxon>
        <taxon>Alveolata</taxon>
        <taxon>Apicomplexa</taxon>
        <taxon>Aconoidasida</taxon>
        <taxon>Piroplasmida</taxon>
        <taxon>Babesiidae</taxon>
        <taxon>Babesia</taxon>
    </lineage>
</organism>
<comment type="caution">
    <text evidence="3">The sequence shown here is derived from an EMBL/GenBank/DDBJ whole genome shotgun (WGS) entry which is preliminary data.</text>
</comment>
<sequence length="492" mass="56324">MALRMLVMPLLATLCVSIDSSYVRGAALHSSLFTEDMVGDALDNADTLLNDVNCGKHLENAMKHVARTQYNDIMRIVCMKHAPEKVDCVKTLRKYLQRCSKGDCFRLDDQFLDRSDRSHLIKLPNKYQLDAVFALYKKSDIYPINGFTENLRMSLRKGGRYIAYKQFLLHLFMANFDEDKGGSKLDCFMRKYFFMAAVYYKTYLMLDDWKARIQNLTRYSQVFFASGIQQALTQIIANNVTKAVIGISPEEIKPYMKCFPEYIATFRARMNTFAKAYTAIVVIALRSSITNIRHLQTSAARYLGQPWVNLYNRLLKPVLKTIGKVLLAPLKFIWRNVYNLLGPPDLNELSNFGVDLGHDHMKMLNKQFENDKVETDANVEDDDMVIFEDEQGDSNHYLTNADEIGHEPIADYVRQPHSPARHRSKGNTSEENRGFVSTASYNDNEVSLDDTTYDDETIHELAKISAMKAIKNHQHRAGGLDQISTPIIEEVE</sequence>
<dbReference type="EMBL" id="JAHBMH010000044">
    <property type="protein sequence ID" value="KAK1936048.1"/>
    <property type="molecule type" value="Genomic_DNA"/>
</dbReference>
<evidence type="ECO:0000313" key="4">
    <source>
        <dbReference type="Proteomes" id="UP001195914"/>
    </source>
</evidence>
<keyword evidence="4" id="KW-1185">Reference proteome</keyword>
<feature type="compositionally biased region" description="Polar residues" evidence="1">
    <location>
        <begin position="435"/>
        <end position="445"/>
    </location>
</feature>
<dbReference type="InterPro" id="IPR004318">
    <property type="entry name" value="RAP-1"/>
</dbReference>
<reference evidence="3" key="2">
    <citation type="submission" date="2021-05" db="EMBL/GenBank/DDBJ databases">
        <authorList>
            <person name="Pain A."/>
        </authorList>
    </citation>
    <scope>NUCLEOTIDE SEQUENCE</scope>
    <source>
        <strain evidence="3">1802A</strain>
    </source>
</reference>
<accession>A0AAD9GCP5</accession>
<name>A0AAD9GCP5_BABDI</name>
<reference evidence="3" key="1">
    <citation type="journal article" date="2014" name="Nucleic Acids Res.">
        <title>The evolutionary dynamics of variant antigen genes in Babesia reveal a history of genomic innovation underlying host-parasite interaction.</title>
        <authorList>
            <person name="Jackson A.P."/>
            <person name="Otto T.D."/>
            <person name="Darby A."/>
            <person name="Ramaprasad A."/>
            <person name="Xia D."/>
            <person name="Echaide I.E."/>
            <person name="Farber M."/>
            <person name="Gahlot S."/>
            <person name="Gamble J."/>
            <person name="Gupta D."/>
            <person name="Gupta Y."/>
            <person name="Jackson L."/>
            <person name="Malandrin L."/>
            <person name="Malas T.B."/>
            <person name="Moussa E."/>
            <person name="Nair M."/>
            <person name="Reid A.J."/>
            <person name="Sanders M."/>
            <person name="Sharma J."/>
            <person name="Tracey A."/>
            <person name="Quail M.A."/>
            <person name="Weir W."/>
            <person name="Wastling J.M."/>
            <person name="Hall N."/>
            <person name="Willadsen P."/>
            <person name="Lingelbach K."/>
            <person name="Shiels B."/>
            <person name="Tait A."/>
            <person name="Berriman M."/>
            <person name="Allred D.R."/>
            <person name="Pain A."/>
        </authorList>
    </citation>
    <scope>NUCLEOTIDE SEQUENCE</scope>
    <source>
        <strain evidence="3">1802A</strain>
    </source>
</reference>
<feature type="region of interest" description="Disordered" evidence="1">
    <location>
        <begin position="416"/>
        <end position="448"/>
    </location>
</feature>
<dbReference type="Proteomes" id="UP001195914">
    <property type="component" value="Unassembled WGS sequence"/>
</dbReference>
<feature type="chain" id="PRO_5041997027" evidence="2">
    <location>
        <begin position="18"/>
        <end position="492"/>
    </location>
</feature>
<feature type="signal peptide" evidence="2">
    <location>
        <begin position="1"/>
        <end position="17"/>
    </location>
</feature>
<proteinExistence type="predicted"/>
<dbReference type="Pfam" id="PF03085">
    <property type="entry name" value="RAP-1"/>
    <property type="match status" value="1"/>
</dbReference>
<evidence type="ECO:0000256" key="1">
    <source>
        <dbReference type="SAM" id="MobiDB-lite"/>
    </source>
</evidence>
<protein>
    <submittedName>
        <fullName evidence="3">Rhoptry-associated protein 1 (RAP-1)</fullName>
    </submittedName>
</protein>
<gene>
    <name evidence="3" type="ORF">X943_001143</name>
</gene>
<evidence type="ECO:0000313" key="3">
    <source>
        <dbReference type="EMBL" id="KAK1936048.1"/>
    </source>
</evidence>
<evidence type="ECO:0000256" key="2">
    <source>
        <dbReference type="SAM" id="SignalP"/>
    </source>
</evidence>
<keyword evidence="2" id="KW-0732">Signal</keyword>
<dbReference type="AlphaFoldDB" id="A0AAD9GCP5"/>